<accession>A0ABV3YD21</accession>
<organism evidence="1 2">
    <name type="scientific">Dietzia cinnamea</name>
    <dbReference type="NCBI Taxonomy" id="321318"/>
    <lineage>
        <taxon>Bacteria</taxon>
        <taxon>Bacillati</taxon>
        <taxon>Actinomycetota</taxon>
        <taxon>Actinomycetes</taxon>
        <taxon>Mycobacteriales</taxon>
        <taxon>Dietziaceae</taxon>
        <taxon>Dietzia</taxon>
    </lineage>
</organism>
<dbReference type="RefSeq" id="WP_369141389.1">
    <property type="nucleotide sequence ID" value="NZ_JBFTEZ010000002.1"/>
</dbReference>
<gene>
    <name evidence="1" type="ORF">AB6N35_00530</name>
</gene>
<proteinExistence type="predicted"/>
<dbReference type="Proteomes" id="UP001560293">
    <property type="component" value="Unassembled WGS sequence"/>
</dbReference>
<name>A0ABV3YD21_9ACTN</name>
<reference evidence="2" key="1">
    <citation type="submission" date="2024-07" db="EMBL/GenBank/DDBJ databases">
        <title>Pseudomonas strain that inhibits Aeromonas fish pathogens.</title>
        <authorList>
            <person name="Wildschutte H."/>
        </authorList>
    </citation>
    <scope>NUCLEOTIDE SEQUENCE [LARGE SCALE GENOMIC DNA]</scope>
    <source>
        <strain evidence="2">n60</strain>
    </source>
</reference>
<keyword evidence="2" id="KW-1185">Reference proteome</keyword>
<dbReference type="EMBL" id="JBFTEZ010000002">
    <property type="protein sequence ID" value="MEX6462846.1"/>
    <property type="molecule type" value="Genomic_DNA"/>
</dbReference>
<sequence>MLVRLSKWTDAEEPVPGGGIRTGHGFREQWIDRPQIDHDELALSTCCWWVLSESGVRRRGIRYAVAVYRGVTRGLFEIHPSTWEKRGERSGFQCTPVTSGDVWESVVGSHGHRVVGMRRGSQNPIRYWPITVPAT</sequence>
<evidence type="ECO:0000313" key="2">
    <source>
        <dbReference type="Proteomes" id="UP001560293"/>
    </source>
</evidence>
<evidence type="ECO:0000313" key="1">
    <source>
        <dbReference type="EMBL" id="MEX6462846.1"/>
    </source>
</evidence>
<comment type="caution">
    <text evidence="1">The sequence shown here is derived from an EMBL/GenBank/DDBJ whole genome shotgun (WGS) entry which is preliminary data.</text>
</comment>
<protein>
    <submittedName>
        <fullName evidence="1">Uncharacterized protein</fullName>
    </submittedName>
</protein>